<dbReference type="AlphaFoldDB" id="A0ABD2P3A1"/>
<dbReference type="InterPro" id="IPR013057">
    <property type="entry name" value="AA_transpt_TM"/>
</dbReference>
<gene>
    <name evidence="7" type="ORF">HHI36_019309</name>
</gene>
<proteinExistence type="predicted"/>
<dbReference type="PANTHER" id="PTHR22950:SF349">
    <property type="entry name" value="AMINO ACID TRANSPORTER TRANSMEMBRANE DOMAIN-CONTAINING PROTEIN"/>
    <property type="match status" value="1"/>
</dbReference>
<dbReference type="GO" id="GO:0016020">
    <property type="term" value="C:membrane"/>
    <property type="evidence" value="ECO:0007669"/>
    <property type="project" value="UniProtKB-SubCell"/>
</dbReference>
<feature type="domain" description="Amino acid transporter transmembrane" evidence="6">
    <location>
        <begin position="14"/>
        <end position="282"/>
    </location>
</feature>
<keyword evidence="8" id="KW-1185">Reference proteome</keyword>
<keyword evidence="4 5" id="KW-0472">Membrane</keyword>
<organism evidence="7 8">
    <name type="scientific">Cryptolaemus montrouzieri</name>
    <dbReference type="NCBI Taxonomy" id="559131"/>
    <lineage>
        <taxon>Eukaryota</taxon>
        <taxon>Metazoa</taxon>
        <taxon>Ecdysozoa</taxon>
        <taxon>Arthropoda</taxon>
        <taxon>Hexapoda</taxon>
        <taxon>Insecta</taxon>
        <taxon>Pterygota</taxon>
        <taxon>Neoptera</taxon>
        <taxon>Endopterygota</taxon>
        <taxon>Coleoptera</taxon>
        <taxon>Polyphaga</taxon>
        <taxon>Cucujiformia</taxon>
        <taxon>Coccinelloidea</taxon>
        <taxon>Coccinellidae</taxon>
        <taxon>Scymninae</taxon>
        <taxon>Scymnini</taxon>
        <taxon>Cryptolaemus</taxon>
    </lineage>
</organism>
<dbReference type="Proteomes" id="UP001516400">
    <property type="component" value="Unassembled WGS sequence"/>
</dbReference>
<protein>
    <recommendedName>
        <fullName evidence="6">Amino acid transporter transmembrane domain-containing protein</fullName>
    </recommendedName>
</protein>
<comment type="caution">
    <text evidence="7">The sequence shown here is derived from an EMBL/GenBank/DDBJ whole genome shotgun (WGS) entry which is preliminary data.</text>
</comment>
<accession>A0ABD2P3A1</accession>
<dbReference type="PANTHER" id="PTHR22950">
    <property type="entry name" value="AMINO ACID TRANSPORTER"/>
    <property type="match status" value="1"/>
</dbReference>
<feature type="transmembrane region" description="Helical" evidence="5">
    <location>
        <begin position="242"/>
        <end position="265"/>
    </location>
</feature>
<keyword evidence="3 5" id="KW-1133">Transmembrane helix</keyword>
<evidence type="ECO:0000256" key="1">
    <source>
        <dbReference type="ARBA" id="ARBA00004141"/>
    </source>
</evidence>
<name>A0ABD2P3A1_9CUCU</name>
<dbReference type="EMBL" id="JABFTP020000165">
    <property type="protein sequence ID" value="KAL3285192.1"/>
    <property type="molecule type" value="Genomic_DNA"/>
</dbReference>
<keyword evidence="2 5" id="KW-0812">Transmembrane</keyword>
<feature type="transmembrane region" description="Helical" evidence="5">
    <location>
        <begin position="105"/>
        <end position="125"/>
    </location>
</feature>
<evidence type="ECO:0000256" key="4">
    <source>
        <dbReference type="ARBA" id="ARBA00023136"/>
    </source>
</evidence>
<evidence type="ECO:0000256" key="5">
    <source>
        <dbReference type="SAM" id="Phobius"/>
    </source>
</evidence>
<reference evidence="7 8" key="1">
    <citation type="journal article" date="2021" name="BMC Biol.">
        <title>Horizontally acquired antibacterial genes associated with adaptive radiation of ladybird beetles.</title>
        <authorList>
            <person name="Li H.S."/>
            <person name="Tang X.F."/>
            <person name="Huang Y.H."/>
            <person name="Xu Z.Y."/>
            <person name="Chen M.L."/>
            <person name="Du X.Y."/>
            <person name="Qiu B.Y."/>
            <person name="Chen P.T."/>
            <person name="Zhang W."/>
            <person name="Slipinski A."/>
            <person name="Escalona H.E."/>
            <person name="Waterhouse R.M."/>
            <person name="Zwick A."/>
            <person name="Pang H."/>
        </authorList>
    </citation>
    <scope>NUCLEOTIDE SEQUENCE [LARGE SCALE GENOMIC DNA]</scope>
    <source>
        <strain evidence="7">SYSU2018</strain>
    </source>
</reference>
<evidence type="ECO:0000313" key="7">
    <source>
        <dbReference type="EMBL" id="KAL3285192.1"/>
    </source>
</evidence>
<feature type="transmembrane region" description="Helical" evidence="5">
    <location>
        <begin position="209"/>
        <end position="230"/>
    </location>
</feature>
<feature type="transmembrane region" description="Helical" evidence="5">
    <location>
        <begin position="137"/>
        <end position="156"/>
    </location>
</feature>
<evidence type="ECO:0000256" key="2">
    <source>
        <dbReference type="ARBA" id="ARBA00022692"/>
    </source>
</evidence>
<evidence type="ECO:0000313" key="8">
    <source>
        <dbReference type="Proteomes" id="UP001516400"/>
    </source>
</evidence>
<dbReference type="Pfam" id="PF01490">
    <property type="entry name" value="Aa_trans"/>
    <property type="match status" value="1"/>
</dbReference>
<comment type="subcellular location">
    <subcellularLocation>
        <location evidence="1">Membrane</location>
        <topology evidence="1">Multi-pass membrane protein</topology>
    </subcellularLocation>
</comment>
<feature type="transmembrane region" description="Helical" evidence="5">
    <location>
        <begin position="168"/>
        <end position="189"/>
    </location>
</feature>
<evidence type="ECO:0000256" key="3">
    <source>
        <dbReference type="ARBA" id="ARBA00022989"/>
    </source>
</evidence>
<sequence length="308" mass="34447">MDNRTGLKKKAPSGYLAGVMNHLKCCIGSGIFALGFAFKNAGMILGPPILVILGLIQLHCQHMLLQVGMEVEKGLGRKPDYAETGRGVFEYGPEKVRKCQKCMKVFTNVMLIITQTGILVIYTVFFADSMKRVAQYWNYDVLSIQMWVLIAFPPIVITSSTLSNLQLVGYLSLLANILILIGILISLYLTTTNMPTEYTFEWIGDMTQLPMFISIGILSFTAIQVVLPIYIESKRPEMVNSFFGILNVATTIEIVLTIILGVLSYRKYGKDCKGSFTLNFEDTCCPSCGYMCRRGSYAIVYPEPVHRY</sequence>
<evidence type="ECO:0000259" key="6">
    <source>
        <dbReference type="Pfam" id="PF01490"/>
    </source>
</evidence>